<name>A0ACD6ATC2_AVESA</name>
<protein>
    <submittedName>
        <fullName evidence="1">Uncharacterized protein</fullName>
    </submittedName>
</protein>
<organism evidence="1 2">
    <name type="scientific">Avena sativa</name>
    <name type="common">Oat</name>
    <dbReference type="NCBI Taxonomy" id="4498"/>
    <lineage>
        <taxon>Eukaryota</taxon>
        <taxon>Viridiplantae</taxon>
        <taxon>Streptophyta</taxon>
        <taxon>Embryophyta</taxon>
        <taxon>Tracheophyta</taxon>
        <taxon>Spermatophyta</taxon>
        <taxon>Magnoliopsida</taxon>
        <taxon>Liliopsida</taxon>
        <taxon>Poales</taxon>
        <taxon>Poaceae</taxon>
        <taxon>BOP clade</taxon>
        <taxon>Pooideae</taxon>
        <taxon>Poodae</taxon>
        <taxon>Poeae</taxon>
        <taxon>Poeae Chloroplast Group 1 (Aveneae type)</taxon>
        <taxon>Aveninae</taxon>
        <taxon>Avena</taxon>
    </lineage>
</organism>
<sequence length="321" mass="35277">MPHTGPHSELIKDSNGAYSQLLRLQEVNTNRNGSHGNDSKRLQSSPDTANSVSQQSSIKPSFERSMSRYSAQGGSRRNSQTFSLNEHVTEGVDDVKSEKNVIRRLLYLHKPEIPILLLGCTAAAANGAILPVFGMLLSSAINTFYEPPPKLRKDSVFWAEMYVMLGVISILIIPMQYSLFNMAGGKLIERIRAVSFTRVVYQEIGWFDDPLNSSGAIGSRLSGDAASIKSIAGDVLSLTVQSISTCVVGIVIAMIANWQLAFIVLCLLPCVIAQSYAQTRLMRGFGADAKVLFLFTETVSLCSYLLICSFSWQSYHSVFIF</sequence>
<accession>A0ACD6ATC2</accession>
<evidence type="ECO:0000313" key="2">
    <source>
        <dbReference type="Proteomes" id="UP001732700"/>
    </source>
</evidence>
<dbReference type="Proteomes" id="UP001732700">
    <property type="component" value="Unassembled WGS sequence"/>
</dbReference>
<evidence type="ECO:0000313" key="1">
    <source>
        <dbReference type="EnsemblPlants" id="AVESA.00010b.r2.UnG1436900.1.CDS"/>
    </source>
</evidence>
<dbReference type="EnsemblPlants" id="AVESA.00010b.r2.UnG1436900.1">
    <property type="protein sequence ID" value="AVESA.00010b.r2.UnG1436900.1.CDS"/>
    <property type="gene ID" value="AVESA.00010b.r2.UnG1436900"/>
</dbReference>
<keyword evidence="2" id="KW-1185">Reference proteome</keyword>
<proteinExistence type="predicted"/>
<reference evidence="1" key="1">
    <citation type="submission" date="2025-09" db="UniProtKB">
        <authorList>
            <consortium name="EnsemblPlants"/>
        </authorList>
    </citation>
    <scope>IDENTIFICATION</scope>
</reference>